<dbReference type="RefSeq" id="WP_182660405.1">
    <property type="nucleotide sequence ID" value="NZ_VKHS01000042.1"/>
</dbReference>
<protein>
    <submittedName>
        <fullName evidence="1">DUF3892 domain-containing protein</fullName>
    </submittedName>
</protein>
<accession>A0A7W3T128</accession>
<dbReference type="Proteomes" id="UP000530234">
    <property type="component" value="Unassembled WGS sequence"/>
</dbReference>
<dbReference type="AlphaFoldDB" id="A0A7W3T128"/>
<sequence>MAIQITAVRLTVGGTAHEHITHLWWTEQATGKTGDNTRAEIVHWIENKAGKAYTSDAAGRRAEVLVVTPTRGEKYLRTHADGVWTNNLLALPRR</sequence>
<dbReference type="Pfam" id="PF13031">
    <property type="entry name" value="DUF3892"/>
    <property type="match status" value="1"/>
</dbReference>
<evidence type="ECO:0000313" key="1">
    <source>
        <dbReference type="EMBL" id="MBB0228671.1"/>
    </source>
</evidence>
<keyword evidence="2" id="KW-1185">Reference proteome</keyword>
<name>A0A7W3T128_9ACTN</name>
<dbReference type="InterPro" id="IPR024997">
    <property type="entry name" value="DUF3892"/>
</dbReference>
<organism evidence="1 2">
    <name type="scientific">Streptomyces calidiresistens</name>
    <dbReference type="NCBI Taxonomy" id="1485586"/>
    <lineage>
        <taxon>Bacteria</taxon>
        <taxon>Bacillati</taxon>
        <taxon>Actinomycetota</taxon>
        <taxon>Actinomycetes</taxon>
        <taxon>Kitasatosporales</taxon>
        <taxon>Streptomycetaceae</taxon>
        <taxon>Streptomyces</taxon>
    </lineage>
</organism>
<evidence type="ECO:0000313" key="2">
    <source>
        <dbReference type="Proteomes" id="UP000530234"/>
    </source>
</evidence>
<dbReference type="EMBL" id="VKHS01000042">
    <property type="protein sequence ID" value="MBB0228671.1"/>
    <property type="molecule type" value="Genomic_DNA"/>
</dbReference>
<reference evidence="2" key="1">
    <citation type="submission" date="2019-10" db="EMBL/GenBank/DDBJ databases">
        <title>Streptomyces sp. nov., a novel actinobacterium isolated from alkaline environment.</title>
        <authorList>
            <person name="Golinska P."/>
        </authorList>
    </citation>
    <scope>NUCLEOTIDE SEQUENCE [LARGE SCALE GENOMIC DNA]</scope>
    <source>
        <strain evidence="2">DSM 42108</strain>
    </source>
</reference>
<gene>
    <name evidence="1" type="ORF">FOE67_03885</name>
</gene>
<proteinExistence type="predicted"/>
<comment type="caution">
    <text evidence="1">The sequence shown here is derived from an EMBL/GenBank/DDBJ whole genome shotgun (WGS) entry which is preliminary data.</text>
</comment>